<evidence type="ECO:0000256" key="1">
    <source>
        <dbReference type="ARBA" id="ARBA00004123"/>
    </source>
</evidence>
<dbReference type="CTD" id="20205943"/>
<keyword evidence="11" id="KW-1185">Reference proteome</keyword>
<dbReference type="GO" id="GO:0046983">
    <property type="term" value="F:protein dimerization activity"/>
    <property type="evidence" value="ECO:0007669"/>
    <property type="project" value="InterPro"/>
</dbReference>
<sequence length="345" mass="38143">MIICREKTSRLSLERDKKTRREIANSNERRRMQSINSGFQQLKALLPDTEDDKRSKSVILHQAVEHIAKLESEKAHLLNQNSKLMCLVQQEMDGRMVVKRKRMNSGGGTSDDSDVSNIVSPLIVEGKVDAYYQTDNVLMVNKMEKLVKELRGQLEDERKKRLACERQLDSIKVALKCSSSTSSSTSSSSSALLSTTSSSSLSPMSALMSVQKSAQSSIPCTSLLSVTTSSTHQSDDGKVIDESHHCLDGDVAGEDAAGRCGKSSNKGALLLAISTTDNDNINNNNINNNNKIENIDKNNTDKNENSKEEVSVMISSVDVSIYLCPMFIYDVIVLYDVYPFISFLK</sequence>
<dbReference type="Proteomes" id="UP000015101">
    <property type="component" value="Unassembled WGS sequence"/>
</dbReference>
<evidence type="ECO:0000313" key="10">
    <source>
        <dbReference type="EnsemblMetazoa" id="HelroP176727"/>
    </source>
</evidence>
<reference evidence="10" key="3">
    <citation type="submission" date="2015-06" db="UniProtKB">
        <authorList>
            <consortium name="EnsemblMetazoa"/>
        </authorList>
    </citation>
    <scope>IDENTIFICATION</scope>
</reference>
<keyword evidence="4" id="KW-0804">Transcription</keyword>
<dbReference type="InParanoid" id="T1FAU4"/>
<reference evidence="9 11" key="2">
    <citation type="journal article" date="2013" name="Nature">
        <title>Insights into bilaterian evolution from three spiralian genomes.</title>
        <authorList>
            <person name="Simakov O."/>
            <person name="Marletaz F."/>
            <person name="Cho S.J."/>
            <person name="Edsinger-Gonzales E."/>
            <person name="Havlak P."/>
            <person name="Hellsten U."/>
            <person name="Kuo D.H."/>
            <person name="Larsson T."/>
            <person name="Lv J."/>
            <person name="Arendt D."/>
            <person name="Savage R."/>
            <person name="Osoegawa K."/>
            <person name="de Jong P."/>
            <person name="Grimwood J."/>
            <person name="Chapman J.A."/>
            <person name="Shapiro H."/>
            <person name="Aerts A."/>
            <person name="Otillar R.P."/>
            <person name="Terry A.Y."/>
            <person name="Boore J.L."/>
            <person name="Grigoriev I.V."/>
            <person name="Lindberg D.R."/>
            <person name="Seaver E.C."/>
            <person name="Weisblat D.A."/>
            <person name="Putnam N.H."/>
            <person name="Rokhsar D.S."/>
        </authorList>
    </citation>
    <scope>NUCLEOTIDE SEQUENCE</scope>
</reference>
<dbReference type="OrthoDB" id="10029128at2759"/>
<evidence type="ECO:0000256" key="5">
    <source>
        <dbReference type="ARBA" id="ARBA00023242"/>
    </source>
</evidence>
<evidence type="ECO:0000256" key="3">
    <source>
        <dbReference type="ARBA" id="ARBA00023125"/>
    </source>
</evidence>
<dbReference type="HOGENOM" id="CLU_804820_0_0_1"/>
<dbReference type="InterPro" id="IPR052207">
    <property type="entry name" value="Max-like/E-box_TFs"/>
</dbReference>
<dbReference type="PROSITE" id="PS50888">
    <property type="entry name" value="BHLH"/>
    <property type="match status" value="1"/>
</dbReference>
<reference evidence="11" key="1">
    <citation type="submission" date="2012-12" db="EMBL/GenBank/DDBJ databases">
        <authorList>
            <person name="Hellsten U."/>
            <person name="Grimwood J."/>
            <person name="Chapman J.A."/>
            <person name="Shapiro H."/>
            <person name="Aerts A."/>
            <person name="Otillar R.P."/>
            <person name="Terry A.Y."/>
            <person name="Boore J.L."/>
            <person name="Simakov O."/>
            <person name="Marletaz F."/>
            <person name="Cho S.-J."/>
            <person name="Edsinger-Gonzales E."/>
            <person name="Havlak P."/>
            <person name="Kuo D.-H."/>
            <person name="Larsson T."/>
            <person name="Lv J."/>
            <person name="Arendt D."/>
            <person name="Savage R."/>
            <person name="Osoegawa K."/>
            <person name="de Jong P."/>
            <person name="Lindberg D.R."/>
            <person name="Seaver E.C."/>
            <person name="Weisblat D.A."/>
            <person name="Putnam N.H."/>
            <person name="Grigoriev I.V."/>
            <person name="Rokhsar D.S."/>
        </authorList>
    </citation>
    <scope>NUCLEOTIDE SEQUENCE</scope>
</reference>
<dbReference type="GO" id="GO:0006357">
    <property type="term" value="P:regulation of transcription by RNA polymerase II"/>
    <property type="evidence" value="ECO:0000318"/>
    <property type="project" value="GO_Central"/>
</dbReference>
<dbReference type="AlphaFoldDB" id="T1FAU4"/>
<feature type="domain" description="BHLH" evidence="8">
    <location>
        <begin position="19"/>
        <end position="70"/>
    </location>
</feature>
<evidence type="ECO:0000313" key="9">
    <source>
        <dbReference type="EMBL" id="ESN99560.1"/>
    </source>
</evidence>
<keyword evidence="3" id="KW-0238">DNA-binding</keyword>
<keyword evidence="2" id="KW-0805">Transcription regulation</keyword>
<dbReference type="EnsemblMetazoa" id="HelroT176727">
    <property type="protein sequence ID" value="HelroP176727"/>
    <property type="gene ID" value="HelroG176727"/>
</dbReference>
<dbReference type="PANTHER" id="PTHR15741:SF27">
    <property type="entry name" value="TRANSCRIPTION FACTOR AP-4"/>
    <property type="match status" value="1"/>
</dbReference>
<dbReference type="GO" id="GO:0000981">
    <property type="term" value="F:DNA-binding transcription factor activity, RNA polymerase II-specific"/>
    <property type="evidence" value="ECO:0000318"/>
    <property type="project" value="GO_Central"/>
</dbReference>
<feature type="region of interest" description="Disordered" evidence="7">
    <location>
        <begin position="179"/>
        <end position="199"/>
    </location>
</feature>
<dbReference type="eggNOG" id="KOG0561">
    <property type="taxonomic scope" value="Eukaryota"/>
</dbReference>
<proteinExistence type="predicted"/>
<dbReference type="SUPFAM" id="SSF47459">
    <property type="entry name" value="HLH, helix-loop-helix DNA-binding domain"/>
    <property type="match status" value="1"/>
</dbReference>
<dbReference type="EMBL" id="AMQM01005812">
    <property type="status" value="NOT_ANNOTATED_CDS"/>
    <property type="molecule type" value="Genomic_DNA"/>
</dbReference>
<dbReference type="GeneID" id="20205943"/>
<keyword evidence="5" id="KW-0539">Nucleus</keyword>
<accession>T1FAU4</accession>
<protein>
    <recommendedName>
        <fullName evidence="8">BHLH domain-containing protein</fullName>
    </recommendedName>
</protein>
<dbReference type="GO" id="GO:0000978">
    <property type="term" value="F:RNA polymerase II cis-regulatory region sequence-specific DNA binding"/>
    <property type="evidence" value="ECO:0000318"/>
    <property type="project" value="GO_Central"/>
</dbReference>
<evidence type="ECO:0000256" key="2">
    <source>
        <dbReference type="ARBA" id="ARBA00023015"/>
    </source>
</evidence>
<dbReference type="Pfam" id="PF00010">
    <property type="entry name" value="HLH"/>
    <property type="match status" value="1"/>
</dbReference>
<keyword evidence="6" id="KW-0175">Coiled coil</keyword>
<name>T1FAU4_HELRO</name>
<evidence type="ECO:0000313" key="11">
    <source>
        <dbReference type="Proteomes" id="UP000015101"/>
    </source>
</evidence>
<dbReference type="RefSeq" id="XP_009022327.1">
    <property type="nucleotide sequence ID" value="XM_009024079.1"/>
</dbReference>
<dbReference type="CDD" id="cd11419">
    <property type="entry name" value="bHLHzip_TFAP4"/>
    <property type="match status" value="1"/>
</dbReference>
<dbReference type="EMBL" id="KB097106">
    <property type="protein sequence ID" value="ESN99560.1"/>
    <property type="molecule type" value="Genomic_DNA"/>
</dbReference>
<dbReference type="GO" id="GO:0005634">
    <property type="term" value="C:nucleus"/>
    <property type="evidence" value="ECO:0000318"/>
    <property type="project" value="GO_Central"/>
</dbReference>
<dbReference type="InterPro" id="IPR036638">
    <property type="entry name" value="HLH_DNA-bd_sf"/>
</dbReference>
<gene>
    <name evidence="10" type="primary">20205943</name>
    <name evidence="9" type="ORF">HELRODRAFT_176727</name>
</gene>
<feature type="coiled-coil region" evidence="6">
    <location>
        <begin position="60"/>
        <end position="87"/>
    </location>
</feature>
<dbReference type="KEGG" id="hro:HELRODRAFT_176727"/>
<evidence type="ECO:0000256" key="7">
    <source>
        <dbReference type="SAM" id="MobiDB-lite"/>
    </source>
</evidence>
<dbReference type="SMART" id="SM00353">
    <property type="entry name" value="HLH"/>
    <property type="match status" value="1"/>
</dbReference>
<dbReference type="InterPro" id="IPR011598">
    <property type="entry name" value="bHLH_dom"/>
</dbReference>
<evidence type="ECO:0000259" key="8">
    <source>
        <dbReference type="PROSITE" id="PS50888"/>
    </source>
</evidence>
<organism evidence="10 11">
    <name type="scientific">Helobdella robusta</name>
    <name type="common">Californian leech</name>
    <dbReference type="NCBI Taxonomy" id="6412"/>
    <lineage>
        <taxon>Eukaryota</taxon>
        <taxon>Metazoa</taxon>
        <taxon>Spiralia</taxon>
        <taxon>Lophotrochozoa</taxon>
        <taxon>Annelida</taxon>
        <taxon>Clitellata</taxon>
        <taxon>Hirudinea</taxon>
        <taxon>Rhynchobdellida</taxon>
        <taxon>Glossiphoniidae</taxon>
        <taxon>Helobdella</taxon>
    </lineage>
</organism>
<dbReference type="Gene3D" id="4.10.280.10">
    <property type="entry name" value="Helix-loop-helix DNA-binding domain"/>
    <property type="match status" value="1"/>
</dbReference>
<feature type="coiled-coil region" evidence="6">
    <location>
        <begin position="140"/>
        <end position="167"/>
    </location>
</feature>
<dbReference type="FunFam" id="4.10.280.10:FF:000127">
    <property type="entry name" value="Helix-loop-helix protein 11"/>
    <property type="match status" value="1"/>
</dbReference>
<comment type="subcellular location">
    <subcellularLocation>
        <location evidence="1">Nucleus</location>
    </subcellularLocation>
</comment>
<evidence type="ECO:0000256" key="6">
    <source>
        <dbReference type="SAM" id="Coils"/>
    </source>
</evidence>
<dbReference type="PANTHER" id="PTHR15741">
    <property type="entry name" value="BASIC HELIX-LOOP-HELIX ZIP TRANSCRIPTION FACTOR"/>
    <property type="match status" value="1"/>
</dbReference>
<evidence type="ECO:0000256" key="4">
    <source>
        <dbReference type="ARBA" id="ARBA00023163"/>
    </source>
</evidence>